<keyword evidence="9" id="KW-0968">Cytoplasmic vesicle</keyword>
<evidence type="ECO:0000256" key="5">
    <source>
        <dbReference type="ARBA" id="ARBA00022833"/>
    </source>
</evidence>
<evidence type="ECO:0000259" key="12">
    <source>
        <dbReference type="PROSITE" id="PS50826"/>
    </source>
</evidence>
<keyword evidence="3" id="KW-0479">Metal-binding</keyword>
<evidence type="ECO:0000256" key="2">
    <source>
        <dbReference type="ARBA" id="ARBA00004419"/>
    </source>
</evidence>
<dbReference type="Pfam" id="PF02759">
    <property type="entry name" value="RUN"/>
    <property type="match status" value="1"/>
</dbReference>
<dbReference type="InterPro" id="IPR004012">
    <property type="entry name" value="Run_dom"/>
</dbReference>
<keyword evidence="6" id="KW-0072">Autophagy</keyword>
<keyword evidence="7" id="KW-0175">Coiled coil</keyword>
<dbReference type="PANTHER" id="PTHR46753:SF5">
    <property type="entry name" value="RUN AND FYVE DOMAIN CONTAINING 4"/>
    <property type="match status" value="1"/>
</dbReference>
<reference evidence="13" key="2">
    <citation type="submission" date="2025-09" db="UniProtKB">
        <authorList>
            <consortium name="Ensembl"/>
        </authorList>
    </citation>
    <scope>IDENTIFICATION</scope>
</reference>
<dbReference type="PROSITE" id="PS50826">
    <property type="entry name" value="RUN"/>
    <property type="match status" value="1"/>
</dbReference>
<dbReference type="AlphaFoldDB" id="A0A663N0T1"/>
<dbReference type="InterPro" id="IPR037213">
    <property type="entry name" value="Run_dom_sf"/>
</dbReference>
<dbReference type="GO" id="GO:0008270">
    <property type="term" value="F:zinc ion binding"/>
    <property type="evidence" value="ECO:0007669"/>
    <property type="project" value="UniProtKB-KW"/>
</dbReference>
<evidence type="ECO:0000256" key="11">
    <source>
        <dbReference type="ARBA" id="ARBA00069100"/>
    </source>
</evidence>
<evidence type="ECO:0000256" key="10">
    <source>
        <dbReference type="ARBA" id="ARBA00059075"/>
    </source>
</evidence>
<dbReference type="GO" id="GO:0072383">
    <property type="term" value="P:plus-end-directed vesicle transport along microtubule"/>
    <property type="evidence" value="ECO:0007669"/>
    <property type="project" value="TreeGrafter"/>
</dbReference>
<dbReference type="GO" id="GO:0071353">
    <property type="term" value="P:cellular response to interleukin-4"/>
    <property type="evidence" value="ECO:0007669"/>
    <property type="project" value="UniProtKB-ARBA"/>
</dbReference>
<evidence type="ECO:0000256" key="7">
    <source>
        <dbReference type="ARBA" id="ARBA00023054"/>
    </source>
</evidence>
<evidence type="ECO:0000256" key="4">
    <source>
        <dbReference type="ARBA" id="ARBA00022771"/>
    </source>
</evidence>
<dbReference type="OMA" id="CLAHRQL"/>
<keyword evidence="4" id="KW-0863">Zinc-finger</keyword>
<dbReference type="PANTHER" id="PTHR46753">
    <property type="entry name" value="FYVE AND COILED-COIL DOMAIN-CONTAINING PROTEIN 1"/>
    <property type="match status" value="1"/>
</dbReference>
<dbReference type="Proteomes" id="UP000472269">
    <property type="component" value="Unplaced"/>
</dbReference>
<comment type="subcellular location">
    <subcellularLocation>
        <location evidence="2">Cytoplasmic vesicle</location>
        <location evidence="2">Autophagosome</location>
    </subcellularLocation>
    <subcellularLocation>
        <location evidence="1">Lysosome</location>
    </subcellularLocation>
</comment>
<reference evidence="13" key="1">
    <citation type="submission" date="2025-08" db="UniProtKB">
        <authorList>
            <consortium name="Ensembl"/>
        </authorList>
    </citation>
    <scope>IDENTIFICATION</scope>
</reference>
<dbReference type="GO" id="GO:1901098">
    <property type="term" value="P:positive regulation of autophagosome maturation"/>
    <property type="evidence" value="ECO:0007669"/>
    <property type="project" value="TreeGrafter"/>
</dbReference>
<comment type="function">
    <text evidence="10">ARL8 effector that promotes the coupling of endolysosomes to dynein-dynactin for retrograde transport along microtubules. Acts by binding both GTP-bound ARL8 and dynein-dynactin. In nonneuronal cells, promotes concentration of endolysosomes in the juxtanuclear area. In hippocampal neurons, drives retrograde transport of endolysosomes from the axon to the soma. Positive regulator of macroautophagy in dendritic cells. Increases autophagic flux, probably by stimulating both autophagosome formation and facilitating tethering with lysosomes. Binds to phosphatidylinositol 3-phosphate (PtdIns3P) through its FYVE-type zinc finger. Positive regulator of osteosclast bone-resorbing activity, possibly by promoting late endosome-lysosome fusion by acting as an adapter protein between RAB7A on late endosomes and LAMP2 on primary lysosomes.</text>
</comment>
<evidence type="ECO:0000256" key="1">
    <source>
        <dbReference type="ARBA" id="ARBA00004371"/>
    </source>
</evidence>
<accession>A0A663N0T1</accession>
<keyword evidence="5" id="KW-0862">Zinc</keyword>
<keyword evidence="14" id="KW-1185">Reference proteome</keyword>
<evidence type="ECO:0000313" key="14">
    <source>
        <dbReference type="Proteomes" id="UP000472269"/>
    </source>
</evidence>
<evidence type="ECO:0000256" key="3">
    <source>
        <dbReference type="ARBA" id="ARBA00022723"/>
    </source>
</evidence>
<evidence type="ECO:0000256" key="8">
    <source>
        <dbReference type="ARBA" id="ARBA00023228"/>
    </source>
</evidence>
<dbReference type="GO" id="GO:0006914">
    <property type="term" value="P:autophagy"/>
    <property type="evidence" value="ECO:0007669"/>
    <property type="project" value="UniProtKB-KW"/>
</dbReference>
<dbReference type="GO" id="GO:0005764">
    <property type="term" value="C:lysosome"/>
    <property type="evidence" value="ECO:0007669"/>
    <property type="project" value="UniProtKB-SubCell"/>
</dbReference>
<dbReference type="GO" id="GO:0051050">
    <property type="term" value="P:positive regulation of transport"/>
    <property type="evidence" value="ECO:0007669"/>
    <property type="project" value="UniProtKB-ARBA"/>
</dbReference>
<dbReference type="GO" id="GO:0005770">
    <property type="term" value="C:late endosome"/>
    <property type="evidence" value="ECO:0007669"/>
    <property type="project" value="TreeGrafter"/>
</dbReference>
<evidence type="ECO:0000313" key="13">
    <source>
        <dbReference type="Ensembl" id="ENSACUP00000017381.1"/>
    </source>
</evidence>
<dbReference type="FunFam" id="1.20.58.900:FF:000015">
    <property type="entry name" value="RUN and FYVE domain containing 4"/>
    <property type="match status" value="1"/>
</dbReference>
<protein>
    <recommendedName>
        <fullName evidence="11">RUN and FYVE domain-containing protein 4</fullName>
    </recommendedName>
</protein>
<name>A0A663N0T1_ATHCN</name>
<dbReference type="GO" id="GO:0007033">
    <property type="term" value="P:vacuole organization"/>
    <property type="evidence" value="ECO:0007669"/>
    <property type="project" value="UniProtKB-ARBA"/>
</dbReference>
<feature type="domain" description="RUN" evidence="12">
    <location>
        <begin position="27"/>
        <end position="160"/>
    </location>
</feature>
<dbReference type="Gene3D" id="1.20.58.900">
    <property type="match status" value="1"/>
</dbReference>
<evidence type="ECO:0000256" key="6">
    <source>
        <dbReference type="ARBA" id="ARBA00023006"/>
    </source>
</evidence>
<evidence type="ECO:0000256" key="9">
    <source>
        <dbReference type="ARBA" id="ARBA00023329"/>
    </source>
</evidence>
<dbReference type="GO" id="GO:0005776">
    <property type="term" value="C:autophagosome"/>
    <property type="evidence" value="ECO:0007669"/>
    <property type="project" value="UniProtKB-SubCell"/>
</dbReference>
<organism evidence="13 14">
    <name type="scientific">Athene cunicularia</name>
    <name type="common">Burrowing owl</name>
    <name type="synonym">Speotyto cunicularia</name>
    <dbReference type="NCBI Taxonomy" id="194338"/>
    <lineage>
        <taxon>Eukaryota</taxon>
        <taxon>Metazoa</taxon>
        <taxon>Chordata</taxon>
        <taxon>Craniata</taxon>
        <taxon>Vertebrata</taxon>
        <taxon>Euteleostomi</taxon>
        <taxon>Archelosauria</taxon>
        <taxon>Archosauria</taxon>
        <taxon>Dinosauria</taxon>
        <taxon>Saurischia</taxon>
        <taxon>Theropoda</taxon>
        <taxon>Coelurosauria</taxon>
        <taxon>Aves</taxon>
        <taxon>Neognathae</taxon>
        <taxon>Neoaves</taxon>
        <taxon>Telluraves</taxon>
        <taxon>Strigiformes</taxon>
        <taxon>Strigidae</taxon>
        <taxon>Athene</taxon>
    </lineage>
</organism>
<sequence>MPAQPCHPTETVAELNHSYREQNLPVTDGSRELHSLCAQLEFLLQFDLKEKRSFFGQRKDYWDFLCQGLARRRQEHEGVRFVTSLDKLKTPVGRGRAFLRYCLVHRQLAESLQLCLLDPESLREWYYARSPFLSPQRRAEILGSLYELDGVTFRLALPSRQMIMAPGSMDGPMALPIPPWHPMGCQAIHAHPP</sequence>
<proteinExistence type="predicted"/>
<dbReference type="Ensembl" id="ENSACUT00000018539.1">
    <property type="protein sequence ID" value="ENSACUP00000017381.1"/>
    <property type="gene ID" value="ENSACUG00000011672.1"/>
</dbReference>
<dbReference type="SUPFAM" id="SSF140741">
    <property type="entry name" value="RUN domain-like"/>
    <property type="match status" value="1"/>
</dbReference>
<keyword evidence="8" id="KW-0458">Lysosome</keyword>